<evidence type="ECO:0000256" key="1">
    <source>
        <dbReference type="SAM" id="Phobius"/>
    </source>
</evidence>
<keyword evidence="1" id="KW-1133">Transmembrane helix</keyword>
<protein>
    <submittedName>
        <fullName evidence="2">Uncharacterized protein</fullName>
    </submittedName>
</protein>
<sequence>MAIGKLLFSIIVFCMMKFFIYYKQMGNNVQGCVYFFCKW</sequence>
<keyword evidence="3" id="KW-1185">Reference proteome</keyword>
<comment type="caution">
    <text evidence="2">The sequence shown here is derived from an EMBL/GenBank/DDBJ whole genome shotgun (WGS) entry which is preliminary data.</text>
</comment>
<keyword evidence="1" id="KW-0472">Membrane</keyword>
<dbReference type="AlphaFoldDB" id="A0A178TQ72"/>
<evidence type="ECO:0000313" key="2">
    <source>
        <dbReference type="EMBL" id="OAO82351.1"/>
    </source>
</evidence>
<feature type="transmembrane region" description="Helical" evidence="1">
    <location>
        <begin position="6"/>
        <end position="22"/>
    </location>
</feature>
<dbReference type="EMBL" id="LUCQ01000025">
    <property type="protein sequence ID" value="OAO82351.1"/>
    <property type="molecule type" value="Genomic_DNA"/>
</dbReference>
<reference evidence="2 3" key="1">
    <citation type="submission" date="2016-03" db="EMBL/GenBank/DDBJ databases">
        <title>Spore heat resistance.</title>
        <authorList>
            <person name="Boekhorst J."/>
            <person name="Berendsen E.M."/>
            <person name="Wells-Bennik M.H."/>
            <person name="Kuipers O.P."/>
        </authorList>
    </citation>
    <scope>NUCLEOTIDE SEQUENCE [LARGE SCALE GENOMIC DNA]</scope>
    <source>
        <strain evidence="2 3">AF16</strain>
    </source>
</reference>
<dbReference type="Proteomes" id="UP000078336">
    <property type="component" value="Unassembled WGS sequence"/>
</dbReference>
<accession>A0A178TQ72</accession>
<organism evidence="2 3">
    <name type="scientific">Anoxybacillus flavithermus</name>
    <dbReference type="NCBI Taxonomy" id="33934"/>
    <lineage>
        <taxon>Bacteria</taxon>
        <taxon>Bacillati</taxon>
        <taxon>Bacillota</taxon>
        <taxon>Bacilli</taxon>
        <taxon>Bacillales</taxon>
        <taxon>Anoxybacillaceae</taxon>
        <taxon>Anoxybacillus</taxon>
    </lineage>
</organism>
<keyword evidence="1" id="KW-0812">Transmembrane</keyword>
<evidence type="ECO:0000313" key="3">
    <source>
        <dbReference type="Proteomes" id="UP000078336"/>
    </source>
</evidence>
<name>A0A178TQ72_9BACL</name>
<gene>
    <name evidence="2" type="ORF">TAF16_0295</name>
</gene>
<proteinExistence type="predicted"/>
<dbReference type="PATRIC" id="fig|33934.6.peg.1584"/>